<evidence type="ECO:0000256" key="1">
    <source>
        <dbReference type="ARBA" id="ARBA00011892"/>
    </source>
</evidence>
<dbReference type="SUPFAM" id="SSF47648">
    <property type="entry name" value="Nucleoside phosphorylase/phosphoribosyltransferase N-terminal domain"/>
    <property type="match status" value="1"/>
</dbReference>
<dbReference type="PANTHER" id="PTHR10515">
    <property type="entry name" value="THYMIDINE PHOSPHORYLASE"/>
    <property type="match status" value="1"/>
</dbReference>
<protein>
    <recommendedName>
        <fullName evidence="1">thymidine phosphorylase</fullName>
        <ecNumber evidence="1">2.4.2.4</ecNumber>
    </recommendedName>
</protein>
<evidence type="ECO:0000256" key="4">
    <source>
        <dbReference type="ARBA" id="ARBA00048550"/>
    </source>
</evidence>
<feature type="domain" description="Glycosyl transferase family 3" evidence="5">
    <location>
        <begin position="79"/>
        <end position="146"/>
    </location>
</feature>
<proteinExistence type="predicted"/>
<dbReference type="GO" id="GO:0004645">
    <property type="term" value="F:1,4-alpha-oligoglucan phosphorylase activity"/>
    <property type="evidence" value="ECO:0007669"/>
    <property type="project" value="InterPro"/>
</dbReference>
<dbReference type="InterPro" id="IPR017459">
    <property type="entry name" value="Glycosyl_Trfase_fam3_N_dom"/>
</dbReference>
<dbReference type="Gene3D" id="3.40.1030.10">
    <property type="entry name" value="Nucleoside phosphorylase/phosphoribosyltransferase catalytic domain"/>
    <property type="match status" value="1"/>
</dbReference>
<dbReference type="InterPro" id="IPR000053">
    <property type="entry name" value="Thymidine/pyrmidine_PPase"/>
</dbReference>
<keyword evidence="3 7" id="KW-0808">Transferase</keyword>
<dbReference type="Pfam" id="PF02885">
    <property type="entry name" value="Glycos_trans_3N"/>
    <property type="match status" value="1"/>
</dbReference>
<dbReference type="Gene3D" id="1.20.970.10">
    <property type="entry name" value="Transferase, Pyrimidine Nucleoside Phosphorylase, Chain C"/>
    <property type="match status" value="1"/>
</dbReference>
<evidence type="ECO:0000313" key="7">
    <source>
        <dbReference type="EMBL" id="EIR24195.1"/>
    </source>
</evidence>
<keyword evidence="2" id="KW-0328">Glycosyltransferase</keyword>
<evidence type="ECO:0000259" key="5">
    <source>
        <dbReference type="Pfam" id="PF00591"/>
    </source>
</evidence>
<comment type="catalytic activity">
    <reaction evidence="4">
        <text>thymidine + phosphate = 2-deoxy-alpha-D-ribose 1-phosphate + thymine</text>
        <dbReference type="Rhea" id="RHEA:16037"/>
        <dbReference type="ChEBI" id="CHEBI:17748"/>
        <dbReference type="ChEBI" id="CHEBI:17821"/>
        <dbReference type="ChEBI" id="CHEBI:43474"/>
        <dbReference type="ChEBI" id="CHEBI:57259"/>
        <dbReference type="EC" id="2.4.2.4"/>
    </reaction>
</comment>
<dbReference type="InterPro" id="IPR036320">
    <property type="entry name" value="Glycosyl_Trfase_fam3_N_dom_sf"/>
</dbReference>
<reference evidence="7 8" key="1">
    <citation type="submission" date="2012-05" db="EMBL/GenBank/DDBJ databases">
        <title>Genome sequence of Yersinia Pestis PY-08.</title>
        <authorList>
            <person name="Santana-Cruz I."/>
            <person name="Sengamalay N."/>
            <person name="McCracken C."/>
            <person name="Daugherty S.C."/>
            <person name="Maroo A."/>
            <person name="Vara P.G."/>
            <person name="Tallon L.J."/>
            <person name="Sadzewicz L."/>
            <person name="Vinetz J.M."/>
            <person name="Cespedes Zambrano M.J."/>
            <person name="Fraser-Liggett C.M."/>
            <person name="Tettelin H."/>
        </authorList>
    </citation>
    <scope>NUCLEOTIDE SEQUENCE [LARGE SCALE GENOMIC DNA]</scope>
    <source>
        <strain evidence="7 8">PY-08</strain>
    </source>
</reference>
<dbReference type="PANTHER" id="PTHR10515:SF0">
    <property type="entry name" value="THYMIDINE PHOSPHORYLASE"/>
    <property type="match status" value="1"/>
</dbReference>
<dbReference type="InterPro" id="IPR035902">
    <property type="entry name" value="Nuc_phospho_transferase"/>
</dbReference>
<dbReference type="InterPro" id="IPR017872">
    <property type="entry name" value="Pyrmidine_PPase_CS"/>
</dbReference>
<gene>
    <name evidence="7" type="ORF">YPPY08_0627</name>
</gene>
<dbReference type="AlphaFoldDB" id="A0AB72ZRX5"/>
<dbReference type="GO" id="GO:0009032">
    <property type="term" value="F:thymidine phosphorylase activity"/>
    <property type="evidence" value="ECO:0007669"/>
    <property type="project" value="UniProtKB-EC"/>
</dbReference>
<dbReference type="EC" id="2.4.2.4" evidence="1"/>
<dbReference type="PROSITE" id="PS00647">
    <property type="entry name" value="THYMID_PHOSPHORYLASE"/>
    <property type="match status" value="1"/>
</dbReference>
<accession>A0AB72ZRX5</accession>
<dbReference type="EMBL" id="AKRT01000091">
    <property type="protein sequence ID" value="EIR24195.1"/>
    <property type="molecule type" value="Genomic_DNA"/>
</dbReference>
<comment type="caution">
    <text evidence="7">The sequence shown here is derived from an EMBL/GenBank/DDBJ whole genome shotgun (WGS) entry which is preliminary data.</text>
</comment>
<name>A0AB72ZRX5_YERPE</name>
<evidence type="ECO:0000313" key="8">
    <source>
        <dbReference type="Proteomes" id="UP000003231"/>
    </source>
</evidence>
<dbReference type="InterPro" id="IPR000312">
    <property type="entry name" value="Glycosyl_Trfase_fam3"/>
</dbReference>
<organism evidence="7 8">
    <name type="scientific">Yersinia pestis PY-08</name>
    <dbReference type="NCBI Taxonomy" id="992134"/>
    <lineage>
        <taxon>Bacteria</taxon>
        <taxon>Pseudomonadati</taxon>
        <taxon>Pseudomonadota</taxon>
        <taxon>Gammaproteobacteria</taxon>
        <taxon>Enterobacterales</taxon>
        <taxon>Yersiniaceae</taxon>
        <taxon>Yersinia</taxon>
    </lineage>
</organism>
<evidence type="ECO:0000256" key="2">
    <source>
        <dbReference type="ARBA" id="ARBA00022676"/>
    </source>
</evidence>
<evidence type="ECO:0000256" key="3">
    <source>
        <dbReference type="ARBA" id="ARBA00022679"/>
    </source>
</evidence>
<dbReference type="GO" id="GO:0006206">
    <property type="term" value="P:pyrimidine nucleobase metabolic process"/>
    <property type="evidence" value="ECO:0007669"/>
    <property type="project" value="InterPro"/>
</dbReference>
<dbReference type="Proteomes" id="UP000003231">
    <property type="component" value="Unassembled WGS sequence"/>
</dbReference>
<evidence type="ECO:0000259" key="6">
    <source>
        <dbReference type="Pfam" id="PF02885"/>
    </source>
</evidence>
<dbReference type="SUPFAM" id="SSF52418">
    <property type="entry name" value="Nucleoside phosphorylase/phosphoribosyltransferase catalytic domain"/>
    <property type="match status" value="1"/>
</dbReference>
<dbReference type="GO" id="GO:0005829">
    <property type="term" value="C:cytosol"/>
    <property type="evidence" value="ECO:0007669"/>
    <property type="project" value="TreeGrafter"/>
</dbReference>
<sequence length="180" mass="19896">MFLAQEIIRKKRDGQPLSEEEIRFFINGIRDNVVSEGQIAALAMTIYFHDMSMPERVALTMAMRDSGTVLNWKSLNLNGPLVDKHSTGGVGDVTSLMLGPMVAACGGYVPMISGRGLGHTGGTLDKLEAIPGFDIFPDDNAFRKIIMLVWRLSAKPARWPLPISVFTRPAILRQQSILFH</sequence>
<dbReference type="Pfam" id="PF00591">
    <property type="entry name" value="Glycos_transf_3"/>
    <property type="match status" value="1"/>
</dbReference>
<feature type="domain" description="Glycosyl transferase family 3 N-terminal" evidence="6">
    <location>
        <begin position="5"/>
        <end position="67"/>
    </location>
</feature>